<evidence type="ECO:0000313" key="2">
    <source>
        <dbReference type="EnsemblPlants" id="MELO3C002696.2.1"/>
    </source>
</evidence>
<gene>
    <name evidence="2" type="primary">103487260</name>
</gene>
<dbReference type="Pfam" id="PF04520">
    <property type="entry name" value="Senescence_reg"/>
    <property type="match status" value="1"/>
</dbReference>
<accession>A0A9I9CF93</accession>
<comment type="similarity">
    <text evidence="1">Belongs to the senescence regulator S40 family.</text>
</comment>
<dbReference type="PANTHER" id="PTHR33083">
    <property type="entry name" value="EXPRESSED PROTEIN"/>
    <property type="match status" value="1"/>
</dbReference>
<protein>
    <recommendedName>
        <fullName evidence="3">Senescence regulator</fullName>
    </recommendedName>
</protein>
<sequence>MAEEFQESEVIFSDLRDHTRYLRRDDDDFFNFNSRRGIILAPPRTKYHHRTTMRDGCVRLSKKEIARSLPVRIPERSLHRTAEEDDDMDEEEIIPPHLVTERRVARKMAFSVCTGNGRTLKGRDLSRVRNSILRMTGFLET</sequence>
<dbReference type="PANTHER" id="PTHR33083:SF49">
    <property type="entry name" value="SENESCENCE REGULATOR"/>
    <property type="match status" value="1"/>
</dbReference>
<reference evidence="2" key="1">
    <citation type="submission" date="2023-03" db="UniProtKB">
        <authorList>
            <consortium name="EnsemblPlants"/>
        </authorList>
    </citation>
    <scope>IDENTIFICATION</scope>
</reference>
<name>A0A9I9CF93_CUCME</name>
<dbReference type="eggNOG" id="ENOG502S431">
    <property type="taxonomic scope" value="Eukaryota"/>
</dbReference>
<organism evidence="2">
    <name type="scientific">Cucumis melo</name>
    <name type="common">Muskmelon</name>
    <dbReference type="NCBI Taxonomy" id="3656"/>
    <lineage>
        <taxon>Eukaryota</taxon>
        <taxon>Viridiplantae</taxon>
        <taxon>Streptophyta</taxon>
        <taxon>Embryophyta</taxon>
        <taxon>Tracheophyta</taxon>
        <taxon>Spermatophyta</taxon>
        <taxon>Magnoliopsida</taxon>
        <taxon>eudicotyledons</taxon>
        <taxon>Gunneridae</taxon>
        <taxon>Pentapetalae</taxon>
        <taxon>rosids</taxon>
        <taxon>fabids</taxon>
        <taxon>Cucurbitales</taxon>
        <taxon>Cucurbitaceae</taxon>
        <taxon>Benincaseae</taxon>
        <taxon>Cucumis</taxon>
    </lineage>
</organism>
<proteinExistence type="inferred from homology"/>
<dbReference type="InterPro" id="IPR007608">
    <property type="entry name" value="Senescence_reg_S40"/>
</dbReference>
<dbReference type="EnsemblPlants" id="MELO3C002696.2.1">
    <property type="protein sequence ID" value="MELO3C002696.2.1"/>
    <property type="gene ID" value="MELO3C002696.2"/>
</dbReference>
<dbReference type="RefSeq" id="XP_008443750.2">
    <property type="nucleotide sequence ID" value="XM_008445528.3"/>
</dbReference>
<evidence type="ECO:0000256" key="1">
    <source>
        <dbReference type="ARBA" id="ARBA00034773"/>
    </source>
</evidence>
<evidence type="ECO:0008006" key="3">
    <source>
        <dbReference type="Google" id="ProtNLM"/>
    </source>
</evidence>